<dbReference type="AlphaFoldDB" id="A0A7K1XRY1"/>
<keyword evidence="2" id="KW-1185">Reference proteome</keyword>
<evidence type="ECO:0000313" key="1">
    <source>
        <dbReference type="EMBL" id="MXV13745.1"/>
    </source>
</evidence>
<comment type="caution">
    <text evidence="1">The sequence shown here is derived from an EMBL/GenBank/DDBJ whole genome shotgun (WGS) entry which is preliminary data.</text>
</comment>
<dbReference type="Proteomes" id="UP000451233">
    <property type="component" value="Unassembled WGS sequence"/>
</dbReference>
<protein>
    <submittedName>
        <fullName evidence="1">Uncharacterized protein</fullName>
    </submittedName>
</protein>
<name>A0A7K1XRY1_9SPHI</name>
<reference evidence="1 2" key="1">
    <citation type="submission" date="2019-11" db="EMBL/GenBank/DDBJ databases">
        <title>Pedobacter sp. HMF7056 Genome sequencing and assembly.</title>
        <authorList>
            <person name="Kang H."/>
            <person name="Kim H."/>
            <person name="Joh K."/>
        </authorList>
    </citation>
    <scope>NUCLEOTIDE SEQUENCE [LARGE SCALE GENOMIC DNA]</scope>
    <source>
        <strain evidence="1 2">HMF7056</strain>
    </source>
</reference>
<evidence type="ECO:0000313" key="2">
    <source>
        <dbReference type="Proteomes" id="UP000451233"/>
    </source>
</evidence>
<accession>A0A7K1XRY1</accession>
<proteinExistence type="predicted"/>
<dbReference type="EMBL" id="WVHS01000001">
    <property type="protein sequence ID" value="MXV13745.1"/>
    <property type="molecule type" value="Genomic_DNA"/>
</dbReference>
<sequence>MLLFLLLIVPVVTQRPHRPGDAIGSINWDIVGTVRFRQVSEKEFYPFTGKRSGASRATCWI</sequence>
<organism evidence="1 2">
    <name type="scientific">Hufsiella ginkgonis</name>
    <dbReference type="NCBI Taxonomy" id="2695274"/>
    <lineage>
        <taxon>Bacteria</taxon>
        <taxon>Pseudomonadati</taxon>
        <taxon>Bacteroidota</taxon>
        <taxon>Sphingobacteriia</taxon>
        <taxon>Sphingobacteriales</taxon>
        <taxon>Sphingobacteriaceae</taxon>
        <taxon>Hufsiella</taxon>
    </lineage>
</organism>
<dbReference type="RefSeq" id="WP_160904777.1">
    <property type="nucleotide sequence ID" value="NZ_WVHS01000001.1"/>
</dbReference>
<gene>
    <name evidence="1" type="ORF">GS398_00385</name>
</gene>